<evidence type="ECO:0000313" key="2">
    <source>
        <dbReference type="EMBL" id="GIF82068.1"/>
    </source>
</evidence>
<organism evidence="2 3">
    <name type="scientific">Catellatospora bangladeshensis</name>
    <dbReference type="NCBI Taxonomy" id="310355"/>
    <lineage>
        <taxon>Bacteria</taxon>
        <taxon>Bacillati</taxon>
        <taxon>Actinomycetota</taxon>
        <taxon>Actinomycetes</taxon>
        <taxon>Micromonosporales</taxon>
        <taxon>Micromonosporaceae</taxon>
        <taxon>Catellatospora</taxon>
    </lineage>
</organism>
<keyword evidence="3" id="KW-1185">Reference proteome</keyword>
<dbReference type="EMBL" id="BONF01000017">
    <property type="protein sequence ID" value="GIF82068.1"/>
    <property type="molecule type" value="Genomic_DNA"/>
</dbReference>
<proteinExistence type="predicted"/>
<dbReference type="AlphaFoldDB" id="A0A8J3JNP6"/>
<sequence length="83" mass="9060">MLAAFRARTAAVPYRLALTSTITTEIIALTVAEARCLINTLRFAPPDIARLLRWSRLVTPTPRPSHGSATSPLETGHGTRLLH</sequence>
<name>A0A8J3JNP6_9ACTN</name>
<evidence type="ECO:0000256" key="1">
    <source>
        <dbReference type="SAM" id="MobiDB-lite"/>
    </source>
</evidence>
<accession>A0A8J3JNP6</accession>
<dbReference type="Proteomes" id="UP000601223">
    <property type="component" value="Unassembled WGS sequence"/>
</dbReference>
<gene>
    <name evidence="2" type="ORF">Cba03nite_34170</name>
</gene>
<evidence type="ECO:0000313" key="3">
    <source>
        <dbReference type="Proteomes" id="UP000601223"/>
    </source>
</evidence>
<feature type="region of interest" description="Disordered" evidence="1">
    <location>
        <begin position="59"/>
        <end position="83"/>
    </location>
</feature>
<protein>
    <submittedName>
        <fullName evidence="2">Uncharacterized protein</fullName>
    </submittedName>
</protein>
<reference evidence="2 3" key="1">
    <citation type="submission" date="2021-01" db="EMBL/GenBank/DDBJ databases">
        <title>Whole genome shotgun sequence of Catellatospora bangladeshensis NBRC 107357.</title>
        <authorList>
            <person name="Komaki H."/>
            <person name="Tamura T."/>
        </authorList>
    </citation>
    <scope>NUCLEOTIDE SEQUENCE [LARGE SCALE GENOMIC DNA]</scope>
    <source>
        <strain evidence="2 3">NBRC 107357</strain>
    </source>
</reference>
<comment type="caution">
    <text evidence="2">The sequence shown here is derived from an EMBL/GenBank/DDBJ whole genome shotgun (WGS) entry which is preliminary data.</text>
</comment>